<feature type="domain" description="DUF4055" evidence="2">
    <location>
        <begin position="257"/>
        <end position="397"/>
    </location>
</feature>
<organism evidence="3 4">
    <name type="scientific">Tardibacter chloracetimidivorans</name>
    <dbReference type="NCBI Taxonomy" id="1921510"/>
    <lineage>
        <taxon>Bacteria</taxon>
        <taxon>Pseudomonadati</taxon>
        <taxon>Pseudomonadota</taxon>
        <taxon>Alphaproteobacteria</taxon>
        <taxon>Sphingomonadales</taxon>
        <taxon>Sphingomonadaceae</taxon>
        <taxon>Tardibacter</taxon>
    </lineage>
</organism>
<evidence type="ECO:0000259" key="2">
    <source>
        <dbReference type="Pfam" id="PF13264"/>
    </source>
</evidence>
<dbReference type="AlphaFoldDB" id="A0A1L3ZR34"/>
<dbReference type="STRING" id="1921510.BSL82_01240"/>
<dbReference type="KEGG" id="sphj:BSL82_01240"/>
<proteinExistence type="predicted"/>
<accession>A0A1L3ZR34</accession>
<evidence type="ECO:0000256" key="1">
    <source>
        <dbReference type="SAM" id="MobiDB-lite"/>
    </source>
</evidence>
<keyword evidence="4" id="KW-1185">Reference proteome</keyword>
<protein>
    <recommendedName>
        <fullName evidence="2">DUF4055 domain-containing protein</fullName>
    </recommendedName>
</protein>
<dbReference type="Pfam" id="PF13264">
    <property type="entry name" value="DUF4055"/>
    <property type="match status" value="1"/>
</dbReference>
<feature type="region of interest" description="Disordered" evidence="1">
    <location>
        <begin position="458"/>
        <end position="478"/>
    </location>
</feature>
<feature type="compositionally biased region" description="Low complexity" evidence="1">
    <location>
        <begin position="466"/>
        <end position="478"/>
    </location>
</feature>
<name>A0A1L3ZR34_9SPHN</name>
<gene>
    <name evidence="3" type="ORF">BSL82_01240</name>
</gene>
<reference evidence="4" key="1">
    <citation type="submission" date="2016-11" db="EMBL/GenBank/DDBJ databases">
        <title>Complete Genome Sequence of alachlor-degrading Sphingomonas sp. strain JJ-A5.</title>
        <authorList>
            <person name="Lee H."/>
            <person name="Ka J.-O."/>
        </authorList>
    </citation>
    <scope>NUCLEOTIDE SEQUENCE [LARGE SCALE GENOMIC DNA]</scope>
    <source>
        <strain evidence="4">JJ-A5</strain>
    </source>
</reference>
<dbReference type="InterPro" id="IPR025129">
    <property type="entry name" value="DUF4055"/>
</dbReference>
<evidence type="ECO:0000313" key="3">
    <source>
        <dbReference type="EMBL" id="API58088.1"/>
    </source>
</evidence>
<dbReference type="OrthoDB" id="975664at2"/>
<dbReference type="EMBL" id="CP018221">
    <property type="protein sequence ID" value="API58088.1"/>
    <property type="molecule type" value="Genomic_DNA"/>
</dbReference>
<sequence>MAVNSTHRDYDKYSPKWKRCRDTVAGQDAVHAAGEAYLPKLKDEEQKDYDARRKRSDFFNGSWRTIDGLNGMAFRKPPTVEVPAGIEAYLLDVNMAGVSLDALASTVVEDVLEVGRIGLLVDHPPMPEGVSALTVDAAQRLGLRPAIHIYATESIINWKFQRINNAWMLAMVVLKESEAVAEDEFKEKLEDRYRVLDLVSNAQGQTTYRQRMFKREDEKDIQIGSDIFPLMNGKTLDFIPFVIVGPNGKGDNIDEPPLIDLIDANLALYQINSDYRHGLHFTGLPTPVVAGYHPDPENPQSLYIGSTSAWVFSDPQAKASYLEFTGQGLTELREASREKKQEMALLGARMIADETKQIETLGATQIKRAGENSILARIVTSVSDGLEWALGVFAQWAGHSGKITYQINRDFNPMMLDAQTLTALVGAVQAGQLSKQSMFDLLQRGDVVAADLTFDEEQERIGSDGPAMPARPAPAVAA</sequence>
<evidence type="ECO:0000313" key="4">
    <source>
        <dbReference type="Proteomes" id="UP000182063"/>
    </source>
</evidence>
<dbReference type="RefSeq" id="WP_072595664.1">
    <property type="nucleotide sequence ID" value="NZ_CP018221.1"/>
</dbReference>
<dbReference type="Proteomes" id="UP000182063">
    <property type="component" value="Chromosome"/>
</dbReference>